<comment type="caution">
    <text evidence="1">The sequence shown here is derived from an EMBL/GenBank/DDBJ whole genome shotgun (WGS) entry which is preliminary data.</text>
</comment>
<reference evidence="1 2" key="1">
    <citation type="submission" date="2023-10" db="EMBL/GenBank/DDBJ databases">
        <authorList>
            <person name="Maclean D."/>
            <person name="Macfadyen A."/>
        </authorList>
    </citation>
    <scope>NUCLEOTIDE SEQUENCE [LARGE SCALE GENOMIC DNA]</scope>
</reference>
<evidence type="ECO:0000313" key="2">
    <source>
        <dbReference type="Proteomes" id="UP001314263"/>
    </source>
</evidence>
<protein>
    <submittedName>
        <fullName evidence="1">Uncharacterized protein</fullName>
    </submittedName>
</protein>
<gene>
    <name evidence="1" type="ORF">CVIRNUC_006105</name>
</gene>
<dbReference type="AlphaFoldDB" id="A0AAV1I9D6"/>
<keyword evidence="2" id="KW-1185">Reference proteome</keyword>
<accession>A0AAV1I9D6</accession>
<organism evidence="1 2">
    <name type="scientific">Coccomyxa viridis</name>
    <dbReference type="NCBI Taxonomy" id="1274662"/>
    <lineage>
        <taxon>Eukaryota</taxon>
        <taxon>Viridiplantae</taxon>
        <taxon>Chlorophyta</taxon>
        <taxon>core chlorophytes</taxon>
        <taxon>Trebouxiophyceae</taxon>
        <taxon>Trebouxiophyceae incertae sedis</taxon>
        <taxon>Coccomyxaceae</taxon>
        <taxon>Coccomyxa</taxon>
    </lineage>
</organism>
<dbReference type="Proteomes" id="UP001314263">
    <property type="component" value="Unassembled WGS sequence"/>
</dbReference>
<evidence type="ECO:0000313" key="1">
    <source>
        <dbReference type="EMBL" id="CAK0782910.1"/>
    </source>
</evidence>
<dbReference type="EMBL" id="CAUYUE010000007">
    <property type="protein sequence ID" value="CAK0782910.1"/>
    <property type="molecule type" value="Genomic_DNA"/>
</dbReference>
<proteinExistence type="predicted"/>
<name>A0AAV1I9D6_9CHLO</name>
<sequence length="112" mass="11985">MACTELEAVAPSPQSALCMPQGVPKALKCTVFHLEHPLLQMSESSKSHEFCVQAPDACTTAMKSKGAAAVEVFIVFIGDTQPKGHLPVKGSFQLSGHKYHHMSNCSRQCTAA</sequence>